<dbReference type="InterPro" id="IPR003838">
    <property type="entry name" value="ABC3_permease_C"/>
</dbReference>
<reference evidence="16" key="1">
    <citation type="submission" date="2022-10" db="EMBL/GenBank/DDBJ databases">
        <title>Catenovulum adriacola sp. nov. isolated in the Harbour of Susak.</title>
        <authorList>
            <person name="Schoch T."/>
            <person name="Reich S.J."/>
            <person name="Stoeferle S."/>
            <person name="Flaiz M."/>
            <person name="Kazda M."/>
            <person name="Riedel C.U."/>
            <person name="Duerre P."/>
        </authorList>
    </citation>
    <scope>NUCLEOTIDE SEQUENCE</scope>
    <source>
        <strain evidence="16">TS8</strain>
    </source>
</reference>
<dbReference type="Gene3D" id="3.30.70.3040">
    <property type="match status" value="1"/>
</dbReference>
<accession>A0ABY7ANT0</accession>
<evidence type="ECO:0000256" key="6">
    <source>
        <dbReference type="ARBA" id="ARBA00022519"/>
    </source>
</evidence>
<protein>
    <recommendedName>
        <fullName evidence="4 12">Cell division protein FtsX</fullName>
    </recommendedName>
</protein>
<evidence type="ECO:0000256" key="9">
    <source>
        <dbReference type="ARBA" id="ARBA00022989"/>
    </source>
</evidence>
<feature type="domain" description="ABC3 transporter permease C-terminal" evidence="14">
    <location>
        <begin position="203"/>
        <end position="321"/>
    </location>
</feature>
<comment type="similarity">
    <text evidence="2 12">Belongs to the ABC-4 integral membrane protein family. FtsX subfamily.</text>
</comment>
<organism evidence="16 17">
    <name type="scientific">Catenovulum adriaticum</name>
    <dbReference type="NCBI Taxonomy" id="2984846"/>
    <lineage>
        <taxon>Bacteria</taxon>
        <taxon>Pseudomonadati</taxon>
        <taxon>Pseudomonadota</taxon>
        <taxon>Gammaproteobacteria</taxon>
        <taxon>Alteromonadales</taxon>
        <taxon>Alteromonadaceae</taxon>
        <taxon>Catenovulum</taxon>
    </lineage>
</organism>
<evidence type="ECO:0000256" key="11">
    <source>
        <dbReference type="ARBA" id="ARBA00023306"/>
    </source>
</evidence>
<keyword evidence="8 13" id="KW-0812">Transmembrane</keyword>
<evidence type="ECO:0000313" key="16">
    <source>
        <dbReference type="EMBL" id="WAJ69994.1"/>
    </source>
</evidence>
<comment type="function">
    <text evidence="12">Part of the ABC transporter FtsEX involved in cellular division.</text>
</comment>
<dbReference type="PANTHER" id="PTHR47755">
    <property type="entry name" value="CELL DIVISION PROTEIN FTSX"/>
    <property type="match status" value="1"/>
</dbReference>
<dbReference type="NCBIfam" id="TIGR00439">
    <property type="entry name" value="FtsX_Gneg"/>
    <property type="match status" value="1"/>
</dbReference>
<evidence type="ECO:0000256" key="3">
    <source>
        <dbReference type="ARBA" id="ARBA00011160"/>
    </source>
</evidence>
<evidence type="ECO:0000256" key="1">
    <source>
        <dbReference type="ARBA" id="ARBA00004429"/>
    </source>
</evidence>
<comment type="subcellular location">
    <subcellularLocation>
        <location evidence="1">Cell inner membrane</location>
        <topology evidence="1">Multi-pass membrane protein</topology>
    </subcellularLocation>
</comment>
<keyword evidence="9 13" id="KW-1133">Transmembrane helix</keyword>
<evidence type="ECO:0000256" key="2">
    <source>
        <dbReference type="ARBA" id="ARBA00007379"/>
    </source>
</evidence>
<evidence type="ECO:0000259" key="15">
    <source>
        <dbReference type="Pfam" id="PF18075"/>
    </source>
</evidence>
<dbReference type="InterPro" id="IPR004513">
    <property type="entry name" value="FtsX"/>
</dbReference>
<keyword evidence="7 12" id="KW-0132">Cell division</keyword>
<gene>
    <name evidence="16" type="primary">ftsX</name>
    <name evidence="16" type="ORF">OLW01_12730</name>
</gene>
<sequence>MSLLFGHRTRSGGAHQRKLGFIQKIISFFVSHVRQWLMALGSIWRDTLPSILTIAVLGLSLTLPATLFVVVKNAELVEQNWQNAAEISVFLQDDLTDQQLNTFVTQIELNHKVEKVQLVSKQQALDEFEQLSGFGSALDLLETNPLPNVLVVTPLSDFSSANAAADLLIELEQMREVDFGKLDIEWLKRLNALLSMVKDAMSSLIVILCLSVILIVGNTIRLSIVNRRDEIEVLKLVGATDRFIQRPFLYTGLWYGFFAGMIAWFSIEILIWYLSASIQQITELYQSEFSLIGLSGSEMFGLLGLSMLLGWFGSYIVVRQQIKQIEPDLG</sequence>
<feature type="transmembrane region" description="Helical" evidence="13">
    <location>
        <begin position="253"/>
        <end position="278"/>
    </location>
</feature>
<keyword evidence="10 12" id="KW-0472">Membrane</keyword>
<keyword evidence="5 12" id="KW-1003">Cell membrane</keyword>
<evidence type="ECO:0000256" key="7">
    <source>
        <dbReference type="ARBA" id="ARBA00022618"/>
    </source>
</evidence>
<evidence type="ECO:0000256" key="13">
    <source>
        <dbReference type="SAM" id="Phobius"/>
    </source>
</evidence>
<evidence type="ECO:0000313" key="17">
    <source>
        <dbReference type="Proteomes" id="UP001163726"/>
    </source>
</evidence>
<evidence type="ECO:0000256" key="5">
    <source>
        <dbReference type="ARBA" id="ARBA00022475"/>
    </source>
</evidence>
<dbReference type="Proteomes" id="UP001163726">
    <property type="component" value="Chromosome"/>
</dbReference>
<keyword evidence="6 12" id="KW-0997">Cell inner membrane</keyword>
<dbReference type="InterPro" id="IPR040690">
    <property type="entry name" value="FtsX_ECD"/>
</dbReference>
<dbReference type="Pfam" id="PF02687">
    <property type="entry name" value="FtsX"/>
    <property type="match status" value="1"/>
</dbReference>
<feature type="transmembrane region" description="Helical" evidence="13">
    <location>
        <begin position="204"/>
        <end position="224"/>
    </location>
</feature>
<dbReference type="Pfam" id="PF18075">
    <property type="entry name" value="FtsX_ECD"/>
    <property type="match status" value="1"/>
</dbReference>
<proteinExistence type="inferred from homology"/>
<evidence type="ECO:0000256" key="4">
    <source>
        <dbReference type="ARBA" id="ARBA00021907"/>
    </source>
</evidence>
<dbReference type="PIRSF" id="PIRSF003097">
    <property type="entry name" value="FtsX"/>
    <property type="match status" value="1"/>
</dbReference>
<comment type="subunit">
    <text evidence="3">Forms a membrane-associated complex with FtsE.</text>
</comment>
<dbReference type="EMBL" id="CP109965">
    <property type="protein sequence ID" value="WAJ69994.1"/>
    <property type="molecule type" value="Genomic_DNA"/>
</dbReference>
<dbReference type="PANTHER" id="PTHR47755:SF1">
    <property type="entry name" value="CELL DIVISION PROTEIN FTSX"/>
    <property type="match status" value="1"/>
</dbReference>
<keyword evidence="17" id="KW-1185">Reference proteome</keyword>
<dbReference type="InterPro" id="IPR047590">
    <property type="entry name" value="FtsX_proteobact-type"/>
</dbReference>
<keyword evidence="11 12" id="KW-0131">Cell cycle</keyword>
<evidence type="ECO:0000259" key="14">
    <source>
        <dbReference type="Pfam" id="PF02687"/>
    </source>
</evidence>
<feature type="domain" description="FtsX extracellular" evidence="15">
    <location>
        <begin position="86"/>
        <end position="175"/>
    </location>
</feature>
<feature type="transmembrane region" description="Helical" evidence="13">
    <location>
        <begin position="299"/>
        <end position="318"/>
    </location>
</feature>
<feature type="transmembrane region" description="Helical" evidence="13">
    <location>
        <begin position="50"/>
        <end position="71"/>
    </location>
</feature>
<dbReference type="RefSeq" id="WP_268074293.1">
    <property type="nucleotide sequence ID" value="NZ_CP109965.1"/>
</dbReference>
<evidence type="ECO:0000256" key="8">
    <source>
        <dbReference type="ARBA" id="ARBA00022692"/>
    </source>
</evidence>
<evidence type="ECO:0000256" key="10">
    <source>
        <dbReference type="ARBA" id="ARBA00023136"/>
    </source>
</evidence>
<evidence type="ECO:0000256" key="12">
    <source>
        <dbReference type="PIRNR" id="PIRNR003097"/>
    </source>
</evidence>
<name>A0ABY7ANT0_9ALTE</name>